<dbReference type="SUPFAM" id="SSF81296">
    <property type="entry name" value="E set domains"/>
    <property type="match status" value="1"/>
</dbReference>
<evidence type="ECO:0000256" key="13">
    <source>
        <dbReference type="NCBIfam" id="TIGR02402"/>
    </source>
</evidence>
<evidence type="ECO:0000313" key="19">
    <source>
        <dbReference type="EMBL" id="QHS63269.1"/>
    </source>
</evidence>
<organism evidence="19 20">
    <name type="scientific">Chitinophaga agri</name>
    <dbReference type="NCBI Taxonomy" id="2703787"/>
    <lineage>
        <taxon>Bacteria</taxon>
        <taxon>Pseudomonadati</taxon>
        <taxon>Bacteroidota</taxon>
        <taxon>Chitinophagia</taxon>
        <taxon>Chitinophagales</taxon>
        <taxon>Chitinophagaceae</taxon>
        <taxon>Chitinophaga</taxon>
    </lineage>
</organism>
<comment type="similarity">
    <text evidence="3 14">Belongs to the glycosyl hydrolase 13 family.</text>
</comment>
<dbReference type="InterPro" id="IPR017853">
    <property type="entry name" value="GH"/>
</dbReference>
<evidence type="ECO:0000256" key="10">
    <source>
        <dbReference type="ARBA" id="ARBA00032057"/>
    </source>
</evidence>
<evidence type="ECO:0000256" key="16">
    <source>
        <dbReference type="PIRSR" id="PIRSR006337-2"/>
    </source>
</evidence>
<feature type="active site" description="Proton donor" evidence="15">
    <location>
        <position position="300"/>
    </location>
</feature>
<dbReference type="CDD" id="cd02853">
    <property type="entry name" value="E_set_MTHase_like_N"/>
    <property type="match status" value="1"/>
</dbReference>
<accession>A0A6B9ZN15</accession>
<evidence type="ECO:0000256" key="7">
    <source>
        <dbReference type="ARBA" id="ARBA00022801"/>
    </source>
</evidence>
<dbReference type="InterPro" id="IPR012768">
    <property type="entry name" value="Trehalose_TreZ"/>
</dbReference>
<dbReference type="GO" id="GO:0005992">
    <property type="term" value="P:trehalose biosynthetic process"/>
    <property type="evidence" value="ECO:0007669"/>
    <property type="project" value="UniProtKB-UniRule"/>
</dbReference>
<dbReference type="PANTHER" id="PTHR43651">
    <property type="entry name" value="1,4-ALPHA-GLUCAN-BRANCHING ENZYME"/>
    <property type="match status" value="1"/>
</dbReference>
<dbReference type="PIRSF" id="PIRSF006337">
    <property type="entry name" value="Trehalose_TreZ"/>
    <property type="match status" value="1"/>
</dbReference>
<keyword evidence="20" id="KW-1185">Reference proteome</keyword>
<dbReference type="EMBL" id="CP048113">
    <property type="protein sequence ID" value="QHS63269.1"/>
    <property type="molecule type" value="Genomic_DNA"/>
</dbReference>
<dbReference type="CDD" id="cd11325">
    <property type="entry name" value="AmyAc_GTHase"/>
    <property type="match status" value="1"/>
</dbReference>
<gene>
    <name evidence="19" type="primary">treZ</name>
    <name evidence="19" type="ORF">GWR21_27895</name>
</gene>
<evidence type="ECO:0000256" key="4">
    <source>
        <dbReference type="ARBA" id="ARBA00012268"/>
    </source>
</evidence>
<dbReference type="GO" id="GO:0033942">
    <property type="term" value="F:4-alpha-D-(1-&gt;4)-alpha-D-glucanotrehalose trehalohydrolase activity"/>
    <property type="evidence" value="ECO:0007669"/>
    <property type="project" value="UniProtKB-EC"/>
</dbReference>
<dbReference type="Gene3D" id="3.20.20.80">
    <property type="entry name" value="Glycosidases"/>
    <property type="match status" value="1"/>
</dbReference>
<feature type="binding site" evidence="16">
    <location>
        <begin position="261"/>
        <end position="266"/>
    </location>
    <ligand>
        <name>substrate</name>
    </ligand>
</feature>
<evidence type="ECO:0000256" key="3">
    <source>
        <dbReference type="ARBA" id="ARBA00008061"/>
    </source>
</evidence>
<feature type="binding site" evidence="16">
    <location>
        <begin position="393"/>
        <end position="398"/>
    </location>
    <ligand>
        <name>substrate</name>
    </ligand>
</feature>
<dbReference type="PANTHER" id="PTHR43651:SF11">
    <property type="entry name" value="MALTO-OLIGOSYLTREHALOSE TREHALOHYDROLASE"/>
    <property type="match status" value="1"/>
</dbReference>
<feature type="domain" description="Glycosyl hydrolase family 13 catalytic" evidence="18">
    <location>
        <begin position="91"/>
        <end position="461"/>
    </location>
</feature>
<keyword evidence="6" id="KW-0963">Cytoplasm</keyword>
<feature type="active site" description="Nucleophile" evidence="15">
    <location>
        <position position="263"/>
    </location>
</feature>
<name>A0A6B9ZN15_9BACT</name>
<dbReference type="Pfam" id="PF02922">
    <property type="entry name" value="CBM_48"/>
    <property type="match status" value="1"/>
</dbReference>
<dbReference type="GO" id="GO:0005737">
    <property type="term" value="C:cytoplasm"/>
    <property type="evidence" value="ECO:0007669"/>
    <property type="project" value="UniProtKB-SubCell"/>
</dbReference>
<dbReference type="InterPro" id="IPR044901">
    <property type="entry name" value="Trehalose_TreZ_E-set_sf"/>
</dbReference>
<sequence>MANIYPFAGAAIQSDSTCKFSVWAPFRKQVSLSIIAPQPQIHPMQPDDKGYWHTSVEGLSSGTQYKYVLDEEVTLPDPASRYQPEGVHGPSAVVDSNFEWTDDSWTGLDMSELIIYELHTGTFSGTHNFQGVIDKLDHLRSLGITAIEILPVGQFPGDRNWGYDGVYPFAVQNSYGGVNGLKALVNAAHQHGIAVILDVIYNHLGPEGNYFSQYGPWFTDKYKTPWGPALNFDDAWCDAVRAYFIQNALMWLDEFHIDGLRMDAVHAIWDCGANHFTAELSELVDALQATSGRKKFLIAEIDLNSPRYIMPREKGGYGMHGQWVDEFHHALHSLLTGEVNGYYADFGGLTPLAKSFQDSYVFTGAYSDVRKRHFGASPGDLPYHQFVVFAQNHDQIGNRMLGDRLTTQVSFEAQKLAAATVLLSPHIPLLFMGEEYGETKPFQFFTSHSDKDLIAAVTNGRREEFASFAWEGEVPEPQEITTFDNSTLSWETQTETGAALIELYRFLIAFRRTRQAMRNTTRDSVKVLIPQAEEQLLLVERSGGDDRLLILFNFSDHVVPYQYTGPGTLQKKFDSSAAIWHGPGTLAPDEATTSSAISLQPFSAIVYEIV</sequence>
<evidence type="ECO:0000256" key="1">
    <source>
        <dbReference type="ARBA" id="ARBA00004496"/>
    </source>
</evidence>
<evidence type="ECO:0000256" key="15">
    <source>
        <dbReference type="PIRSR" id="PIRSR006337-1"/>
    </source>
</evidence>
<dbReference type="AlphaFoldDB" id="A0A6B9ZN15"/>
<evidence type="ECO:0000256" key="17">
    <source>
        <dbReference type="PIRSR" id="PIRSR006337-3"/>
    </source>
</evidence>
<keyword evidence="8" id="KW-0119">Carbohydrate metabolism</keyword>
<feature type="site" description="Transition state stabilizer" evidence="17">
    <location>
        <position position="394"/>
    </location>
</feature>
<dbReference type="EC" id="3.2.1.141" evidence="4 13"/>
<evidence type="ECO:0000313" key="20">
    <source>
        <dbReference type="Proteomes" id="UP000476411"/>
    </source>
</evidence>
<reference evidence="19 20" key="1">
    <citation type="submission" date="2020-01" db="EMBL/GenBank/DDBJ databases">
        <title>Complete genome sequence of Chitinophaga sp. H33E-04 isolated from quinoa roots.</title>
        <authorList>
            <person name="Weon H.-Y."/>
            <person name="Lee S.A."/>
        </authorList>
    </citation>
    <scope>NUCLEOTIDE SEQUENCE [LARGE SCALE GENOMIC DNA]</scope>
    <source>
        <strain evidence="19 20">H33E-04</strain>
    </source>
</reference>
<evidence type="ECO:0000256" key="5">
    <source>
        <dbReference type="ARBA" id="ARBA00015938"/>
    </source>
</evidence>
<dbReference type="Proteomes" id="UP000476411">
    <property type="component" value="Chromosome"/>
</dbReference>
<keyword evidence="7 14" id="KW-0378">Hydrolase</keyword>
<dbReference type="InterPro" id="IPR006047">
    <property type="entry name" value="GH13_cat_dom"/>
</dbReference>
<keyword evidence="9 14" id="KW-0326">Glycosidase</keyword>
<dbReference type="SMART" id="SM00642">
    <property type="entry name" value="Aamy"/>
    <property type="match status" value="1"/>
</dbReference>
<proteinExistence type="inferred from homology"/>
<evidence type="ECO:0000256" key="6">
    <source>
        <dbReference type="ARBA" id="ARBA00022490"/>
    </source>
</evidence>
<evidence type="ECO:0000256" key="11">
    <source>
        <dbReference type="ARBA" id="ARBA00033284"/>
    </source>
</evidence>
<dbReference type="SUPFAM" id="SSF51445">
    <property type="entry name" value="(Trans)glycosidases"/>
    <property type="match status" value="1"/>
</dbReference>
<dbReference type="InterPro" id="IPR014756">
    <property type="entry name" value="Ig_E-set"/>
</dbReference>
<dbReference type="KEGG" id="chih:GWR21_27895"/>
<dbReference type="Gene3D" id="1.10.10.760">
    <property type="entry name" value="E-set domains of sugar-utilizing enzymes"/>
    <property type="match status" value="1"/>
</dbReference>
<dbReference type="InterPro" id="IPR013783">
    <property type="entry name" value="Ig-like_fold"/>
</dbReference>
<dbReference type="InterPro" id="IPR004193">
    <property type="entry name" value="Glyco_hydro_13_N"/>
</dbReference>
<dbReference type="Pfam" id="PF00128">
    <property type="entry name" value="Alpha-amylase"/>
    <property type="match status" value="1"/>
</dbReference>
<feature type="binding site" evidence="16">
    <location>
        <begin position="325"/>
        <end position="329"/>
    </location>
    <ligand>
        <name>substrate</name>
    </ligand>
</feature>
<dbReference type="UniPathway" id="UPA00299"/>
<comment type="pathway">
    <text evidence="2 14">Glycan biosynthesis; trehalose biosynthesis.</text>
</comment>
<evidence type="ECO:0000259" key="18">
    <source>
        <dbReference type="SMART" id="SM00642"/>
    </source>
</evidence>
<protein>
    <recommendedName>
        <fullName evidence="5 13">Malto-oligosyltrehalose trehalohydrolase</fullName>
        <shortName evidence="14">MTHase</shortName>
        <ecNumber evidence="4 13">3.2.1.141</ecNumber>
    </recommendedName>
    <alternativeName>
        <fullName evidence="11 14">4-alpha-D-((1-&gt;4)-alpha-D-glucano)trehalose trehalohydrolase</fullName>
    </alternativeName>
    <alternativeName>
        <fullName evidence="10 14">Maltooligosyl trehalose trehalohydrolase</fullName>
    </alternativeName>
</protein>
<dbReference type="Gene3D" id="2.60.40.10">
    <property type="entry name" value="Immunoglobulins"/>
    <property type="match status" value="1"/>
</dbReference>
<comment type="catalytic activity">
    <reaction evidence="12 14">
        <text>hydrolysis of (1-&gt;4)-alpha-D-glucosidic linkage in 4-alpha-D-[(1-&gt;4)-alpha-D-glucanosyl]n trehalose to yield trehalose and (1-&gt;4)-alpha-D-glucan.</text>
        <dbReference type="EC" id="3.2.1.141"/>
    </reaction>
</comment>
<evidence type="ECO:0000256" key="14">
    <source>
        <dbReference type="PIRNR" id="PIRNR006337"/>
    </source>
</evidence>
<evidence type="ECO:0000256" key="8">
    <source>
        <dbReference type="ARBA" id="ARBA00023277"/>
    </source>
</evidence>
<evidence type="ECO:0000256" key="12">
    <source>
        <dbReference type="ARBA" id="ARBA00034013"/>
    </source>
</evidence>
<dbReference type="NCBIfam" id="TIGR02402">
    <property type="entry name" value="trehalose_TreZ"/>
    <property type="match status" value="1"/>
</dbReference>
<comment type="subcellular location">
    <subcellularLocation>
        <location evidence="1 15">Cytoplasm</location>
    </subcellularLocation>
</comment>
<evidence type="ECO:0000256" key="2">
    <source>
        <dbReference type="ARBA" id="ARBA00005199"/>
    </source>
</evidence>
<evidence type="ECO:0000256" key="9">
    <source>
        <dbReference type="ARBA" id="ARBA00023295"/>
    </source>
</evidence>